<gene>
    <name evidence="7" type="ORF">MICAE_1370011</name>
</gene>
<dbReference type="HOGENOM" id="CLU_2479840_0_0_3"/>
<keyword evidence="5 6" id="KW-0694">RNA-binding</keyword>
<dbReference type="Proteomes" id="UP000003273">
    <property type="component" value="Unassembled WGS sequence"/>
</dbReference>
<reference evidence="7 8" key="1">
    <citation type="submission" date="2012-04" db="EMBL/GenBank/DDBJ databases">
        <authorList>
            <person name="Genoscope - CEA"/>
        </authorList>
    </citation>
    <scope>NUCLEOTIDE SEQUENCE [LARGE SCALE GENOMIC DNA]</scope>
    <source>
        <strain evidence="7 8">9806</strain>
    </source>
</reference>
<comment type="caution">
    <text evidence="6">Lacks conserved residue(s) required for the propagation of feature annotation.</text>
</comment>
<dbReference type="Gene3D" id="1.10.8.100">
    <property type="entry name" value="Ribosomal RNA adenine dimethylase-like, domain 2"/>
    <property type="match status" value="1"/>
</dbReference>
<dbReference type="EC" id="2.1.1.-" evidence="7"/>
<feature type="binding site" evidence="6">
    <location>
        <position position="1"/>
    </location>
    <ligand>
        <name>S-adenosyl-L-methionine</name>
        <dbReference type="ChEBI" id="CHEBI:59789"/>
    </ligand>
</feature>
<dbReference type="InterPro" id="IPR001737">
    <property type="entry name" value="KsgA/Erm"/>
</dbReference>
<comment type="similarity">
    <text evidence="6">Belongs to the class I-like SAM-binding methyltransferase superfamily. rRNA adenine N(6)-methyltransferase family.</text>
</comment>
<dbReference type="Pfam" id="PF00398">
    <property type="entry name" value="RrnaAD"/>
    <property type="match status" value="1"/>
</dbReference>
<dbReference type="GO" id="GO:0000179">
    <property type="term" value="F:rRNA (adenine-N6,N6-)-dimethyltransferase activity"/>
    <property type="evidence" value="ECO:0007669"/>
    <property type="project" value="UniProtKB-UniRule"/>
</dbReference>
<dbReference type="AlphaFoldDB" id="I4GRR0"/>
<protein>
    <submittedName>
        <fullName evidence="7">Ribosomal RNA small subunit methyltransferase A</fullName>
        <ecNumber evidence="7">2.1.1.-</ecNumber>
    </submittedName>
</protein>
<comment type="caution">
    <text evidence="7">The sequence shown here is derived from an EMBL/GenBank/DDBJ whole genome shotgun (WGS) entry which is preliminary data.</text>
</comment>
<evidence type="ECO:0000313" key="7">
    <source>
        <dbReference type="EMBL" id="CCI12484.1"/>
    </source>
</evidence>
<proteinExistence type="inferred from homology"/>
<name>I4GRR0_MICAE</name>
<accession>I4GRR0</accession>
<evidence type="ECO:0000256" key="6">
    <source>
        <dbReference type="PROSITE-ProRule" id="PRU01026"/>
    </source>
</evidence>
<dbReference type="EMBL" id="CAIL01000043">
    <property type="protein sequence ID" value="CCI12484.1"/>
    <property type="molecule type" value="Genomic_DNA"/>
</dbReference>
<keyword evidence="1" id="KW-0698">rRNA processing</keyword>
<keyword evidence="2 6" id="KW-0489">Methyltransferase</keyword>
<evidence type="ECO:0000256" key="5">
    <source>
        <dbReference type="ARBA" id="ARBA00022884"/>
    </source>
</evidence>
<evidence type="ECO:0000256" key="4">
    <source>
        <dbReference type="ARBA" id="ARBA00022691"/>
    </source>
</evidence>
<evidence type="ECO:0000256" key="1">
    <source>
        <dbReference type="ARBA" id="ARBA00022552"/>
    </source>
</evidence>
<dbReference type="PROSITE" id="PS51689">
    <property type="entry name" value="SAM_RNA_A_N6_MT"/>
    <property type="match status" value="1"/>
</dbReference>
<evidence type="ECO:0000313" key="8">
    <source>
        <dbReference type="Proteomes" id="UP000003273"/>
    </source>
</evidence>
<sequence length="87" mass="9875">MDSAVIQLLPRVLPNNVSNPAFLSTLISWGFANRRKMLRNNLKNCLDSDRLSQILTQLEINPLARAEDLSLSQWIDLAEKLGQLPKF</sequence>
<organism evidence="7 8">
    <name type="scientific">Microcystis aeruginosa PCC 9806</name>
    <dbReference type="NCBI Taxonomy" id="1160282"/>
    <lineage>
        <taxon>Bacteria</taxon>
        <taxon>Bacillati</taxon>
        <taxon>Cyanobacteriota</taxon>
        <taxon>Cyanophyceae</taxon>
        <taxon>Oscillatoriophycideae</taxon>
        <taxon>Chroococcales</taxon>
        <taxon>Microcystaceae</taxon>
        <taxon>Microcystis</taxon>
    </lineage>
</organism>
<keyword evidence="4 6" id="KW-0949">S-adenosyl-L-methionine</keyword>
<dbReference type="SUPFAM" id="SSF53335">
    <property type="entry name" value="S-adenosyl-L-methionine-dependent methyltransferases"/>
    <property type="match status" value="1"/>
</dbReference>
<keyword evidence="3 6" id="KW-0808">Transferase</keyword>
<dbReference type="InterPro" id="IPR029063">
    <property type="entry name" value="SAM-dependent_MTases_sf"/>
</dbReference>
<evidence type="ECO:0000256" key="3">
    <source>
        <dbReference type="ARBA" id="ARBA00022679"/>
    </source>
</evidence>
<dbReference type="GO" id="GO:0003723">
    <property type="term" value="F:RNA binding"/>
    <property type="evidence" value="ECO:0007669"/>
    <property type="project" value="UniProtKB-UniRule"/>
</dbReference>
<evidence type="ECO:0000256" key="2">
    <source>
        <dbReference type="ARBA" id="ARBA00022603"/>
    </source>
</evidence>
<dbReference type="InterPro" id="IPR023165">
    <property type="entry name" value="rRNA_Ade_diMease-like_C"/>
</dbReference>
<dbReference type="FunFam" id="1.10.8.100:FF:000001">
    <property type="entry name" value="Ribosomal RNA small subunit methyltransferase A"/>
    <property type="match status" value="1"/>
</dbReference>